<keyword evidence="2" id="KW-0812">Transmembrane</keyword>
<sequence length="260" mass="28489">MRVCCLLSVVTLAGAARPLSPGSVAFVPPLHRRASLPSRRPSKTPLVNEQHLHVSGYGHGQARSIEEGAQRRTVMHANPLFMGGVVTSLIGNLLTLPLELFLLSASFIGLLVSAVFTFLGTSIISLFAIVASLTLFSFIFGGLIMTTVAAFGTIATMAAFFGTAAFTGMFVMGVLRAFAQPFLSANQQRFPAPTLPRFTRQRQSEMRRVPIGRQQQQQQQGVSRERQEAIERIEDDVSSRADLDDWDARMKKKVIDDLKL</sequence>
<name>A0A7S1K5A1_9ALVE</name>
<feature type="region of interest" description="Disordered" evidence="1">
    <location>
        <begin position="206"/>
        <end position="234"/>
    </location>
</feature>
<keyword evidence="2" id="KW-1133">Transmembrane helix</keyword>
<dbReference type="AlphaFoldDB" id="A0A7S1K5A1"/>
<accession>A0A7S1K5A1</accession>
<feature type="chain" id="PRO_5031091868" evidence="3">
    <location>
        <begin position="16"/>
        <end position="260"/>
    </location>
</feature>
<feature type="transmembrane region" description="Helical" evidence="2">
    <location>
        <begin position="157"/>
        <end position="179"/>
    </location>
</feature>
<evidence type="ECO:0000313" key="4">
    <source>
        <dbReference type="EMBL" id="CAD9063536.1"/>
    </source>
</evidence>
<organism evidence="4">
    <name type="scientific">Vitrella brassicaformis</name>
    <dbReference type="NCBI Taxonomy" id="1169539"/>
    <lineage>
        <taxon>Eukaryota</taxon>
        <taxon>Sar</taxon>
        <taxon>Alveolata</taxon>
        <taxon>Colpodellida</taxon>
        <taxon>Vitrellaceae</taxon>
        <taxon>Vitrella</taxon>
    </lineage>
</organism>
<keyword evidence="3" id="KW-0732">Signal</keyword>
<proteinExistence type="predicted"/>
<gene>
    <name evidence="4" type="ORF">VBRA1451_LOCUS18606</name>
</gene>
<dbReference type="EMBL" id="HBGB01031647">
    <property type="protein sequence ID" value="CAD9063536.1"/>
    <property type="molecule type" value="Transcribed_RNA"/>
</dbReference>
<feature type="transmembrane region" description="Helical" evidence="2">
    <location>
        <begin position="100"/>
        <end position="119"/>
    </location>
</feature>
<evidence type="ECO:0000256" key="1">
    <source>
        <dbReference type="SAM" id="MobiDB-lite"/>
    </source>
</evidence>
<feature type="compositionally biased region" description="Basic and acidic residues" evidence="1">
    <location>
        <begin position="223"/>
        <end position="234"/>
    </location>
</feature>
<keyword evidence="2" id="KW-0472">Membrane</keyword>
<feature type="signal peptide" evidence="3">
    <location>
        <begin position="1"/>
        <end position="15"/>
    </location>
</feature>
<feature type="transmembrane region" description="Helical" evidence="2">
    <location>
        <begin position="126"/>
        <end position="151"/>
    </location>
</feature>
<evidence type="ECO:0000256" key="3">
    <source>
        <dbReference type="SAM" id="SignalP"/>
    </source>
</evidence>
<protein>
    <submittedName>
        <fullName evidence="4">Uncharacterized protein</fullName>
    </submittedName>
</protein>
<reference evidence="4" key="1">
    <citation type="submission" date="2021-01" db="EMBL/GenBank/DDBJ databases">
        <authorList>
            <person name="Corre E."/>
            <person name="Pelletier E."/>
            <person name="Niang G."/>
            <person name="Scheremetjew M."/>
            <person name="Finn R."/>
            <person name="Kale V."/>
            <person name="Holt S."/>
            <person name="Cochrane G."/>
            <person name="Meng A."/>
            <person name="Brown T."/>
            <person name="Cohen L."/>
        </authorList>
    </citation>
    <scope>NUCLEOTIDE SEQUENCE</scope>
    <source>
        <strain evidence="4">CCMP3346</strain>
    </source>
</reference>
<evidence type="ECO:0000256" key="2">
    <source>
        <dbReference type="SAM" id="Phobius"/>
    </source>
</evidence>